<dbReference type="InterPro" id="IPR017871">
    <property type="entry name" value="ABC_transporter-like_CS"/>
</dbReference>
<comment type="caution">
    <text evidence="5">The sequence shown here is derived from an EMBL/GenBank/DDBJ whole genome shotgun (WGS) entry which is preliminary data.</text>
</comment>
<reference evidence="6" key="1">
    <citation type="submission" date="2017-09" db="EMBL/GenBank/DDBJ databases">
        <title>Depth-based differentiation of microbial function through sediment-hosted aquifers and enrichment of novel symbionts in the deep terrestrial subsurface.</title>
        <authorList>
            <person name="Probst A.J."/>
            <person name="Ladd B."/>
            <person name="Jarett J.K."/>
            <person name="Geller-Mcgrath D.E."/>
            <person name="Sieber C.M.K."/>
            <person name="Emerson J.B."/>
            <person name="Anantharaman K."/>
            <person name="Thomas B.C."/>
            <person name="Malmstrom R."/>
            <person name="Stieglmeier M."/>
            <person name="Klingl A."/>
            <person name="Woyke T."/>
            <person name="Ryan C.M."/>
            <person name="Banfield J.F."/>
        </authorList>
    </citation>
    <scope>NUCLEOTIDE SEQUENCE [LARGE SCALE GENOMIC DNA]</scope>
</reference>
<dbReference type="InterPro" id="IPR013563">
    <property type="entry name" value="Oligopep_ABC_C"/>
</dbReference>
<dbReference type="GO" id="GO:0005524">
    <property type="term" value="F:ATP binding"/>
    <property type="evidence" value="ECO:0007669"/>
    <property type="project" value="UniProtKB-KW"/>
</dbReference>
<dbReference type="PANTHER" id="PTHR43776">
    <property type="entry name" value="TRANSPORT ATP-BINDING PROTEIN"/>
    <property type="match status" value="1"/>
</dbReference>
<dbReference type="PROSITE" id="PS50893">
    <property type="entry name" value="ABC_TRANSPORTER_2"/>
    <property type="match status" value="1"/>
</dbReference>
<evidence type="ECO:0000256" key="1">
    <source>
        <dbReference type="ARBA" id="ARBA00022448"/>
    </source>
</evidence>
<dbReference type="GO" id="GO:0016887">
    <property type="term" value="F:ATP hydrolysis activity"/>
    <property type="evidence" value="ECO:0007669"/>
    <property type="project" value="InterPro"/>
</dbReference>
<dbReference type="InterPro" id="IPR003439">
    <property type="entry name" value="ABC_transporter-like_ATP-bd"/>
</dbReference>
<dbReference type="CDD" id="cd03257">
    <property type="entry name" value="ABC_NikE_OppD_transporters"/>
    <property type="match status" value="1"/>
</dbReference>
<evidence type="ECO:0000256" key="3">
    <source>
        <dbReference type="ARBA" id="ARBA00022840"/>
    </source>
</evidence>
<dbReference type="InterPro" id="IPR050319">
    <property type="entry name" value="ABC_transp_ATP-bind"/>
</dbReference>
<proteinExistence type="predicted"/>
<dbReference type="GO" id="GO:0015833">
    <property type="term" value="P:peptide transport"/>
    <property type="evidence" value="ECO:0007669"/>
    <property type="project" value="InterPro"/>
</dbReference>
<dbReference type="FunFam" id="3.40.50.300:FF:000016">
    <property type="entry name" value="Oligopeptide ABC transporter ATP-binding component"/>
    <property type="match status" value="1"/>
</dbReference>
<accession>A0A2M7E6S2</accession>
<gene>
    <name evidence="5" type="ORF">COS11_07475</name>
</gene>
<dbReference type="Pfam" id="PF08352">
    <property type="entry name" value="oligo_HPY"/>
    <property type="match status" value="1"/>
</dbReference>
<organism evidence="5 6">
    <name type="scientific">bacterium (Candidatus Ratteibacteria) CG01_land_8_20_14_3_00_40_19</name>
    <dbReference type="NCBI Taxonomy" id="2014290"/>
    <lineage>
        <taxon>Bacteria</taxon>
        <taxon>Candidatus Ratteibacteria</taxon>
    </lineage>
</organism>
<keyword evidence="3" id="KW-0067">ATP-binding</keyword>
<dbReference type="SMART" id="SM00382">
    <property type="entry name" value="AAA"/>
    <property type="match status" value="1"/>
</dbReference>
<dbReference type="Pfam" id="PF00005">
    <property type="entry name" value="ABC_tran"/>
    <property type="match status" value="1"/>
</dbReference>
<dbReference type="Gene3D" id="3.40.50.300">
    <property type="entry name" value="P-loop containing nucleotide triphosphate hydrolases"/>
    <property type="match status" value="1"/>
</dbReference>
<dbReference type="GO" id="GO:0055085">
    <property type="term" value="P:transmembrane transport"/>
    <property type="evidence" value="ECO:0007669"/>
    <property type="project" value="UniProtKB-ARBA"/>
</dbReference>
<dbReference type="AlphaFoldDB" id="A0A2M7E6S2"/>
<feature type="domain" description="ABC transporter" evidence="4">
    <location>
        <begin position="18"/>
        <end position="258"/>
    </location>
</feature>
<evidence type="ECO:0000313" key="6">
    <source>
        <dbReference type="Proteomes" id="UP000228886"/>
    </source>
</evidence>
<dbReference type="SUPFAM" id="SSF52540">
    <property type="entry name" value="P-loop containing nucleoside triphosphate hydrolases"/>
    <property type="match status" value="1"/>
</dbReference>
<dbReference type="EMBL" id="PETL01000358">
    <property type="protein sequence ID" value="PIV63430.1"/>
    <property type="molecule type" value="Genomic_DNA"/>
</dbReference>
<dbReference type="InterPro" id="IPR003593">
    <property type="entry name" value="AAA+_ATPase"/>
</dbReference>
<evidence type="ECO:0000259" key="4">
    <source>
        <dbReference type="PROSITE" id="PS50893"/>
    </source>
</evidence>
<dbReference type="PROSITE" id="PS00211">
    <property type="entry name" value="ABC_TRANSPORTER_1"/>
    <property type="match status" value="1"/>
</dbReference>
<dbReference type="Proteomes" id="UP000228886">
    <property type="component" value="Unassembled WGS sequence"/>
</dbReference>
<keyword evidence="1" id="KW-0813">Transport</keyword>
<evidence type="ECO:0000256" key="2">
    <source>
        <dbReference type="ARBA" id="ARBA00022741"/>
    </source>
</evidence>
<dbReference type="InterPro" id="IPR027417">
    <property type="entry name" value="P-loop_NTPase"/>
</dbReference>
<keyword evidence="2" id="KW-0547">Nucleotide-binding</keyword>
<evidence type="ECO:0000313" key="5">
    <source>
        <dbReference type="EMBL" id="PIV63430.1"/>
    </source>
</evidence>
<name>A0A2M7E6S2_9BACT</name>
<sequence>MAKETIVKVENLKKYYSVRPQEIFSKVGQEIIKAVDDVSFEIRKGEILGLVGESGCGKTTLGKLLLKLIEPDEGRVYYQEKNFLSLPAKKLRRMRRELQIIFQDPYKSLNPRMRIAEIVSEPLIVHHLWKNKERERVKELLKLVGLPAGSMDNFPHQFSGGERQRINIARALATNPEFVICDEAVSSLDVSISAQILNLLRELQRKFSLTYLFISHDLSVVGYFCDRVMVMEKGKIVEVEKTEKLYQNPSHSYTRTLFSSIPKIKKNLPLEKGHGQEN</sequence>
<protein>
    <recommendedName>
        <fullName evidence="4">ABC transporter domain-containing protein</fullName>
    </recommendedName>
</protein>